<evidence type="ECO:0000313" key="1">
    <source>
        <dbReference type="EMBL" id="KFD58400.1"/>
    </source>
</evidence>
<dbReference type="EMBL" id="KL363184">
    <property type="protein sequence ID" value="KFD58400.1"/>
    <property type="molecule type" value="Genomic_DNA"/>
</dbReference>
<dbReference type="Proteomes" id="UP000030758">
    <property type="component" value="Unassembled WGS sequence"/>
</dbReference>
<keyword evidence="3" id="KW-1185">Reference proteome</keyword>
<evidence type="ECO:0000313" key="3">
    <source>
        <dbReference type="Proteomes" id="UP000030764"/>
    </source>
</evidence>
<gene>
    <name evidence="1" type="ORF">M513_00626</name>
    <name evidence="2" type="ORF">M514_00626</name>
</gene>
<evidence type="ECO:0000313" key="2">
    <source>
        <dbReference type="EMBL" id="KFD65283.1"/>
    </source>
</evidence>
<reference evidence="2 3" key="1">
    <citation type="journal article" date="2014" name="Nat. Genet.">
        <title>Genome and transcriptome of the porcine whipworm Trichuris suis.</title>
        <authorList>
            <person name="Jex A.R."/>
            <person name="Nejsum P."/>
            <person name="Schwarz E.M."/>
            <person name="Hu L."/>
            <person name="Young N.D."/>
            <person name="Hall R.S."/>
            <person name="Korhonen P.K."/>
            <person name="Liao S."/>
            <person name="Thamsborg S."/>
            <person name="Xia J."/>
            <person name="Xu P."/>
            <person name="Wang S."/>
            <person name="Scheerlinck J.P."/>
            <person name="Hofmann A."/>
            <person name="Sternberg P.W."/>
            <person name="Wang J."/>
            <person name="Gasser R.B."/>
        </authorList>
    </citation>
    <scope>NUCLEOTIDE SEQUENCE [LARGE SCALE GENOMIC DNA]</scope>
    <source>
        <strain evidence="2">DCEP-RM93F</strain>
        <strain evidence="1">DCEP-RM93M</strain>
    </source>
</reference>
<feature type="non-terminal residue" evidence="2">
    <location>
        <position position="87"/>
    </location>
</feature>
<name>A0A085N737_9BILA</name>
<dbReference type="Proteomes" id="UP000030764">
    <property type="component" value="Unassembled WGS sequence"/>
</dbReference>
<proteinExistence type="predicted"/>
<organism evidence="2">
    <name type="scientific">Trichuris suis</name>
    <name type="common">pig whipworm</name>
    <dbReference type="NCBI Taxonomy" id="68888"/>
    <lineage>
        <taxon>Eukaryota</taxon>
        <taxon>Metazoa</taxon>
        <taxon>Ecdysozoa</taxon>
        <taxon>Nematoda</taxon>
        <taxon>Enoplea</taxon>
        <taxon>Dorylaimia</taxon>
        <taxon>Trichinellida</taxon>
        <taxon>Trichuridae</taxon>
        <taxon>Trichuris</taxon>
    </lineage>
</organism>
<protein>
    <submittedName>
        <fullName evidence="2">Uncharacterized protein</fullName>
    </submittedName>
</protein>
<dbReference type="EMBL" id="KL367541">
    <property type="protein sequence ID" value="KFD65283.1"/>
    <property type="molecule type" value="Genomic_DNA"/>
</dbReference>
<sequence length="87" mass="9757">MHPVGTRQTEAPPFGDHIMFRHLIIGETRSGEEERFVSFSDGQPVADVENEDNKSSRVVDQVMPEGSASAAAMLFSKYERRYLPKTS</sequence>
<accession>A0A085N737</accession>
<dbReference type="AlphaFoldDB" id="A0A085N737"/>